<evidence type="ECO:0000256" key="2">
    <source>
        <dbReference type="ARBA" id="ARBA00022527"/>
    </source>
</evidence>
<proteinExistence type="predicted"/>
<dbReference type="Pfam" id="PF00069">
    <property type="entry name" value="Pkinase"/>
    <property type="match status" value="1"/>
</dbReference>
<dbReference type="SMART" id="SM00220">
    <property type="entry name" value="S_TKc"/>
    <property type="match status" value="1"/>
</dbReference>
<organism evidence="11 12">
    <name type="scientific">Cladophialophora chaetospira</name>
    <dbReference type="NCBI Taxonomy" id="386627"/>
    <lineage>
        <taxon>Eukaryota</taxon>
        <taxon>Fungi</taxon>
        <taxon>Dikarya</taxon>
        <taxon>Ascomycota</taxon>
        <taxon>Pezizomycotina</taxon>
        <taxon>Eurotiomycetes</taxon>
        <taxon>Chaetothyriomycetidae</taxon>
        <taxon>Chaetothyriales</taxon>
        <taxon>Herpotrichiellaceae</taxon>
        <taxon>Cladophialophora</taxon>
    </lineage>
</organism>
<evidence type="ECO:0000256" key="1">
    <source>
        <dbReference type="ARBA" id="ARBA00012513"/>
    </source>
</evidence>
<dbReference type="PANTHER" id="PTHR43671:SF98">
    <property type="entry name" value="SERINE_THREONINE-PROTEIN KINASE NEK11"/>
    <property type="match status" value="1"/>
</dbReference>
<keyword evidence="4" id="KW-0547">Nucleotide-binding</keyword>
<feature type="domain" description="Protein kinase" evidence="10">
    <location>
        <begin position="71"/>
        <end position="413"/>
    </location>
</feature>
<accession>A0AA38XD43</accession>
<dbReference type="InterPro" id="IPR000719">
    <property type="entry name" value="Prot_kinase_dom"/>
</dbReference>
<evidence type="ECO:0000259" key="10">
    <source>
        <dbReference type="PROSITE" id="PS50011"/>
    </source>
</evidence>
<dbReference type="InterPro" id="IPR011009">
    <property type="entry name" value="Kinase-like_dom_sf"/>
</dbReference>
<evidence type="ECO:0000313" key="11">
    <source>
        <dbReference type="EMBL" id="KAJ9611256.1"/>
    </source>
</evidence>
<dbReference type="EMBL" id="JAPDRK010000006">
    <property type="protein sequence ID" value="KAJ9611256.1"/>
    <property type="molecule type" value="Genomic_DNA"/>
</dbReference>
<comment type="catalytic activity">
    <reaction evidence="7">
        <text>L-threonyl-[protein] + ATP = O-phospho-L-threonyl-[protein] + ADP + H(+)</text>
        <dbReference type="Rhea" id="RHEA:46608"/>
        <dbReference type="Rhea" id="RHEA-COMP:11060"/>
        <dbReference type="Rhea" id="RHEA-COMP:11605"/>
        <dbReference type="ChEBI" id="CHEBI:15378"/>
        <dbReference type="ChEBI" id="CHEBI:30013"/>
        <dbReference type="ChEBI" id="CHEBI:30616"/>
        <dbReference type="ChEBI" id="CHEBI:61977"/>
        <dbReference type="ChEBI" id="CHEBI:456216"/>
        <dbReference type="EC" id="2.7.11.1"/>
    </reaction>
</comment>
<dbReference type="GO" id="GO:0004674">
    <property type="term" value="F:protein serine/threonine kinase activity"/>
    <property type="evidence" value="ECO:0007669"/>
    <property type="project" value="UniProtKB-KW"/>
</dbReference>
<dbReference type="Gene3D" id="1.10.510.10">
    <property type="entry name" value="Transferase(Phosphotransferase) domain 1"/>
    <property type="match status" value="1"/>
</dbReference>
<keyword evidence="6" id="KW-0067">ATP-binding</keyword>
<dbReference type="PROSITE" id="PS00108">
    <property type="entry name" value="PROTEIN_KINASE_ST"/>
    <property type="match status" value="1"/>
</dbReference>
<dbReference type="PROSITE" id="PS50011">
    <property type="entry name" value="PROTEIN_KINASE_DOM"/>
    <property type="match status" value="1"/>
</dbReference>
<dbReference type="Gene3D" id="3.30.200.20">
    <property type="entry name" value="Phosphorylase Kinase, domain 1"/>
    <property type="match status" value="1"/>
</dbReference>
<sequence>MALDTFYVDWSPEVRQSFYQDFWEREEVPDSPIKHFFTWHETSSRGRIRHIGQRFKNLFYSTLNLPDEYEWRFERPMGKGSFGAVALFSKVNERQERTDAFVLKVTDADPYHFIPTRSKKSHLTHEAAVMAQANDLDSEVLLRLRQYKVDSSYCRYYTEFCEFGSLETLRLRYKAWNKYFPELFLWHVFHCFAKAYLDFVRGPWRSLKHLNFGEIVPGQYFLHNDLKADNIFLAANPAKDSDTIWYPKPKIGDFGLSVTTHPLEIYTNYAKALQRGTPTWQPPEIRIHEMKAMRYYYFREDVHPELKQKVGDLDRRYHRVRPEANVWALGAVMWSLTTLNEVDVLDNKVTKILYGDNPIARAFDHTNIIKRADPEITRRYSSKLWDLICQCLRMKPCDRPPPCRLLSEIEAGMQECIQRAEAEYARTGDLAPLKVAFEENQINNMADGGARFPKHMNFWPDFADHLLWMPREWGPLCPPEAPRNIDFEADGLPSPLRRRQEQRWEQALEERARRDVAADSQPMSQAQLISDTARCPANPSLRRRNPSEDQAPQPRKRARFA</sequence>
<evidence type="ECO:0000256" key="5">
    <source>
        <dbReference type="ARBA" id="ARBA00022777"/>
    </source>
</evidence>
<evidence type="ECO:0000313" key="12">
    <source>
        <dbReference type="Proteomes" id="UP001172673"/>
    </source>
</evidence>
<feature type="compositionally biased region" description="Polar residues" evidence="9">
    <location>
        <begin position="521"/>
        <end position="530"/>
    </location>
</feature>
<dbReference type="GO" id="GO:0005524">
    <property type="term" value="F:ATP binding"/>
    <property type="evidence" value="ECO:0007669"/>
    <property type="project" value="UniProtKB-KW"/>
</dbReference>
<keyword evidence="12" id="KW-1185">Reference proteome</keyword>
<protein>
    <recommendedName>
        <fullName evidence="1">non-specific serine/threonine protein kinase</fullName>
        <ecNumber evidence="1">2.7.11.1</ecNumber>
    </recommendedName>
</protein>
<evidence type="ECO:0000256" key="6">
    <source>
        <dbReference type="ARBA" id="ARBA00022840"/>
    </source>
</evidence>
<gene>
    <name evidence="11" type="ORF">H2200_004439</name>
</gene>
<keyword evidence="3" id="KW-0808">Transferase</keyword>
<dbReference type="PANTHER" id="PTHR43671">
    <property type="entry name" value="SERINE/THREONINE-PROTEIN KINASE NEK"/>
    <property type="match status" value="1"/>
</dbReference>
<comment type="caution">
    <text evidence="11">The sequence shown here is derived from an EMBL/GenBank/DDBJ whole genome shotgun (WGS) entry which is preliminary data.</text>
</comment>
<dbReference type="SUPFAM" id="SSF56112">
    <property type="entry name" value="Protein kinase-like (PK-like)"/>
    <property type="match status" value="1"/>
</dbReference>
<evidence type="ECO:0000256" key="7">
    <source>
        <dbReference type="ARBA" id="ARBA00047899"/>
    </source>
</evidence>
<keyword evidence="5" id="KW-0418">Kinase</keyword>
<reference evidence="11" key="1">
    <citation type="submission" date="2022-10" db="EMBL/GenBank/DDBJ databases">
        <title>Culturing micro-colonial fungi from biological soil crusts in the Mojave desert and describing Neophaeococcomyces mojavensis, and introducing the new genera and species Taxawa tesnikishii.</title>
        <authorList>
            <person name="Kurbessoian T."/>
            <person name="Stajich J.E."/>
        </authorList>
    </citation>
    <scope>NUCLEOTIDE SEQUENCE</scope>
    <source>
        <strain evidence="11">TK_41</strain>
    </source>
</reference>
<evidence type="ECO:0000256" key="9">
    <source>
        <dbReference type="SAM" id="MobiDB-lite"/>
    </source>
</evidence>
<evidence type="ECO:0000256" key="8">
    <source>
        <dbReference type="ARBA" id="ARBA00048679"/>
    </source>
</evidence>
<dbReference type="Proteomes" id="UP001172673">
    <property type="component" value="Unassembled WGS sequence"/>
</dbReference>
<evidence type="ECO:0000256" key="3">
    <source>
        <dbReference type="ARBA" id="ARBA00022679"/>
    </source>
</evidence>
<comment type="catalytic activity">
    <reaction evidence="8">
        <text>L-seryl-[protein] + ATP = O-phospho-L-seryl-[protein] + ADP + H(+)</text>
        <dbReference type="Rhea" id="RHEA:17989"/>
        <dbReference type="Rhea" id="RHEA-COMP:9863"/>
        <dbReference type="Rhea" id="RHEA-COMP:11604"/>
        <dbReference type="ChEBI" id="CHEBI:15378"/>
        <dbReference type="ChEBI" id="CHEBI:29999"/>
        <dbReference type="ChEBI" id="CHEBI:30616"/>
        <dbReference type="ChEBI" id="CHEBI:83421"/>
        <dbReference type="ChEBI" id="CHEBI:456216"/>
        <dbReference type="EC" id="2.7.11.1"/>
    </reaction>
</comment>
<dbReference type="EC" id="2.7.11.1" evidence="1"/>
<dbReference type="AlphaFoldDB" id="A0AA38XD43"/>
<keyword evidence="2" id="KW-0723">Serine/threonine-protein kinase</keyword>
<dbReference type="InterPro" id="IPR050660">
    <property type="entry name" value="NEK_Ser/Thr_kinase"/>
</dbReference>
<feature type="region of interest" description="Disordered" evidence="9">
    <location>
        <begin position="511"/>
        <end position="561"/>
    </location>
</feature>
<evidence type="ECO:0000256" key="4">
    <source>
        <dbReference type="ARBA" id="ARBA00022741"/>
    </source>
</evidence>
<dbReference type="InterPro" id="IPR008271">
    <property type="entry name" value="Ser/Thr_kinase_AS"/>
</dbReference>
<name>A0AA38XD43_9EURO</name>